<evidence type="ECO:0000313" key="3">
    <source>
        <dbReference type="EMBL" id="CAB4715837.1"/>
    </source>
</evidence>
<dbReference type="EMBL" id="CAEZYE010000056">
    <property type="protein sequence ID" value="CAB4715837.1"/>
    <property type="molecule type" value="Genomic_DNA"/>
</dbReference>
<protein>
    <submittedName>
        <fullName evidence="5">Unannotated protein</fullName>
    </submittedName>
</protein>
<keyword evidence="1" id="KW-1133">Transmembrane helix</keyword>
<dbReference type="EMBL" id="CAFAAS010000001">
    <property type="protein sequence ID" value="CAB4794588.1"/>
    <property type="molecule type" value="Genomic_DNA"/>
</dbReference>
<dbReference type="EMBL" id="CAFBOD010000003">
    <property type="protein sequence ID" value="CAB4971348.1"/>
    <property type="molecule type" value="Genomic_DNA"/>
</dbReference>
<evidence type="ECO:0000313" key="7">
    <source>
        <dbReference type="EMBL" id="CAB5161318.1"/>
    </source>
</evidence>
<feature type="transmembrane region" description="Helical" evidence="1">
    <location>
        <begin position="42"/>
        <end position="62"/>
    </location>
</feature>
<evidence type="ECO:0000313" key="6">
    <source>
        <dbReference type="EMBL" id="CAB4971348.1"/>
    </source>
</evidence>
<dbReference type="EMBL" id="CAFBRZ010000106">
    <property type="protein sequence ID" value="CAB5161318.1"/>
    <property type="molecule type" value="Genomic_DNA"/>
</dbReference>
<evidence type="ECO:0000259" key="2">
    <source>
        <dbReference type="Pfam" id="PF01476"/>
    </source>
</evidence>
<evidence type="ECO:0000313" key="5">
    <source>
        <dbReference type="EMBL" id="CAB4912019.1"/>
    </source>
</evidence>
<accession>A0A6J7H8H8</accession>
<reference evidence="5" key="1">
    <citation type="submission" date="2020-05" db="EMBL/GenBank/DDBJ databases">
        <authorList>
            <person name="Chiriac C."/>
            <person name="Salcher M."/>
            <person name="Ghai R."/>
            <person name="Kavagutti S V."/>
        </authorList>
    </citation>
    <scope>NUCLEOTIDE SEQUENCE</scope>
</reference>
<evidence type="ECO:0000313" key="4">
    <source>
        <dbReference type="EMBL" id="CAB4794588.1"/>
    </source>
</evidence>
<organism evidence="5">
    <name type="scientific">freshwater metagenome</name>
    <dbReference type="NCBI Taxonomy" id="449393"/>
    <lineage>
        <taxon>unclassified sequences</taxon>
        <taxon>metagenomes</taxon>
        <taxon>ecological metagenomes</taxon>
    </lineage>
</organism>
<feature type="transmembrane region" description="Helical" evidence="1">
    <location>
        <begin position="68"/>
        <end position="90"/>
    </location>
</feature>
<keyword evidence="1" id="KW-0812">Transmembrane</keyword>
<gene>
    <name evidence="3" type="ORF">UFOPK2655_01013</name>
    <name evidence="4" type="ORF">UFOPK3077_00090</name>
    <name evidence="5" type="ORF">UFOPK3667_00090</name>
    <name evidence="6" type="ORF">UFOPK3903_00464</name>
    <name evidence="7" type="ORF">UFOPK4444_01311</name>
</gene>
<name>A0A6J7H8H8_9ZZZZ</name>
<dbReference type="InterPro" id="IPR018392">
    <property type="entry name" value="LysM"/>
</dbReference>
<dbReference type="AlphaFoldDB" id="A0A6J7H8H8"/>
<dbReference type="Gene3D" id="3.10.350.10">
    <property type="entry name" value="LysM domain"/>
    <property type="match status" value="1"/>
</dbReference>
<dbReference type="EMBL" id="CAFBMU010000001">
    <property type="protein sequence ID" value="CAB4912019.1"/>
    <property type="molecule type" value="Genomic_DNA"/>
</dbReference>
<dbReference type="Pfam" id="PF01476">
    <property type="entry name" value="LysM"/>
    <property type="match status" value="1"/>
</dbReference>
<proteinExistence type="predicted"/>
<keyword evidence="1" id="KW-0472">Membrane</keyword>
<sequence>MSAVTFNAVASQSSVNQGISQSQWLANPSGALTRRGRLTRTLVVASLTVLLLAGFAAASGAGDQSVHATSYVTVVVPAGASLWSVATAYADGDVQAMVEAIREANNLPGYDVVAGARLKLPIQ</sequence>
<feature type="domain" description="LysM" evidence="2">
    <location>
        <begin position="78"/>
        <end position="121"/>
    </location>
</feature>
<evidence type="ECO:0000256" key="1">
    <source>
        <dbReference type="SAM" id="Phobius"/>
    </source>
</evidence>
<dbReference type="InterPro" id="IPR036779">
    <property type="entry name" value="LysM_dom_sf"/>
</dbReference>